<dbReference type="Proteomes" id="UP000198341">
    <property type="component" value="Chromosome 10"/>
</dbReference>
<dbReference type="PANTHER" id="PTHR10625:SF10">
    <property type="entry name" value="HISTONE DEACETYLASE HDAC1"/>
    <property type="match status" value="1"/>
</dbReference>
<feature type="compositionally biased region" description="Basic and acidic residues" evidence="1">
    <location>
        <begin position="275"/>
        <end position="294"/>
    </location>
</feature>
<accession>K8EJX8</accession>
<dbReference type="Pfam" id="PF12796">
    <property type="entry name" value="Ank_2"/>
    <property type="match status" value="1"/>
</dbReference>
<keyword evidence="4" id="KW-1185">Reference proteome</keyword>
<dbReference type="InterPro" id="IPR023801">
    <property type="entry name" value="His_deacetylse_dom"/>
</dbReference>
<dbReference type="GeneID" id="19013303"/>
<dbReference type="RefSeq" id="XP_007510793.1">
    <property type="nucleotide sequence ID" value="XM_007510731.1"/>
</dbReference>
<dbReference type="EMBL" id="FO082269">
    <property type="protein sequence ID" value="CCO18326.1"/>
    <property type="molecule type" value="Genomic_DNA"/>
</dbReference>
<dbReference type="PANTHER" id="PTHR10625">
    <property type="entry name" value="HISTONE DEACETYLASE HDAC1-RELATED"/>
    <property type="match status" value="1"/>
</dbReference>
<evidence type="ECO:0000313" key="4">
    <source>
        <dbReference type="Proteomes" id="UP000198341"/>
    </source>
</evidence>
<dbReference type="Gene3D" id="1.25.40.20">
    <property type="entry name" value="Ankyrin repeat-containing domain"/>
    <property type="match status" value="1"/>
</dbReference>
<feature type="compositionally biased region" description="Basic and acidic residues" evidence="1">
    <location>
        <begin position="307"/>
        <end position="318"/>
    </location>
</feature>
<dbReference type="InterPro" id="IPR036770">
    <property type="entry name" value="Ankyrin_rpt-contain_sf"/>
</dbReference>
<dbReference type="SMART" id="SM00248">
    <property type="entry name" value="ANK"/>
    <property type="match status" value="3"/>
</dbReference>
<dbReference type="InterPro" id="IPR002110">
    <property type="entry name" value="Ankyrin_rpt"/>
</dbReference>
<name>K8EJX8_9CHLO</name>
<organism evidence="3 4">
    <name type="scientific">Bathycoccus prasinos</name>
    <dbReference type="NCBI Taxonomy" id="41875"/>
    <lineage>
        <taxon>Eukaryota</taxon>
        <taxon>Viridiplantae</taxon>
        <taxon>Chlorophyta</taxon>
        <taxon>Mamiellophyceae</taxon>
        <taxon>Mamiellales</taxon>
        <taxon>Bathycoccaceae</taxon>
        <taxon>Bathycoccus</taxon>
    </lineage>
</organism>
<dbReference type="Gene3D" id="3.40.800.20">
    <property type="entry name" value="Histone deacetylase domain"/>
    <property type="match status" value="1"/>
</dbReference>
<proteinExistence type="predicted"/>
<feature type="compositionally biased region" description="Acidic residues" evidence="1">
    <location>
        <begin position="295"/>
        <end position="306"/>
    </location>
</feature>
<feature type="region of interest" description="Disordered" evidence="1">
    <location>
        <begin position="1"/>
        <end position="29"/>
    </location>
</feature>
<evidence type="ECO:0000256" key="1">
    <source>
        <dbReference type="SAM" id="MobiDB-lite"/>
    </source>
</evidence>
<sequence length="702" mass="77079">MRERRFSATTSAARGNKTATNIEKKKTKKKTSLSSSVSFSQLVCSPEEALNEKNITLTTTTGKNNNLGFKMIRTELDQVVRCAEKSTDTTTATHNNERGGHQRLVARVVVLDDDEDEEEDEEDEEEEDSDVEEEIEGTQVPLSAGGGKKRKKKKTDDNNNGEMGDFDVVDDDDEEKEENAQKLFATTLTTATPATARRNKDKFRLHQMCAEGDALGVNAWLLKSSSSSSRRRHVKNIVDEKKKKKGVKSAKKFFASGTPADAMGGQTWPPPPVKEIFDAKTGRKLTPEDGKSGDGDEGDDEDDDDDSAKYDEKECDVNVRDDNGNTPLAIASALSDEEVSVSITEALLRDERIDVFGFCDVDGYAAVHWACKIGNAKTLEMLLAHDQSLVDFRADDLKCSTPAMVASRYAQIECLSVLKAFRCDINLRDIYGTSIVYECASELGTLKERTKWHSKTRKFLLDTFPELRVAILHHADCGDHVSVRPHQESPDRIVAILKALESASDDKSSLKASGGGFFKDEFHLDDAFEEADPEDVLRAHTEDYVATLAELGEAVGDTPIAFTPFVQTKRGVPPRKIKPIANSDTFWSSGTLRAASRAAGAAVEGVKRVVEGKSRHVFCCVRPPGHHAGLEGATENAVSSGFSLVNNAMIGTFVSLFFSFRSSVFCVRFSALIESAATVLLCFDEVTRVVVTDTRATHQIFV</sequence>
<dbReference type="GO" id="GO:0004407">
    <property type="term" value="F:histone deacetylase activity"/>
    <property type="evidence" value="ECO:0007669"/>
    <property type="project" value="TreeGrafter"/>
</dbReference>
<gene>
    <name evidence="3" type="ordered locus">Bathy10g02270</name>
</gene>
<feature type="compositionally biased region" description="Acidic residues" evidence="1">
    <location>
        <begin position="164"/>
        <end position="177"/>
    </location>
</feature>
<dbReference type="SUPFAM" id="SSF52768">
    <property type="entry name" value="Arginase/deacetylase"/>
    <property type="match status" value="1"/>
</dbReference>
<dbReference type="GO" id="GO:0040029">
    <property type="term" value="P:epigenetic regulation of gene expression"/>
    <property type="evidence" value="ECO:0007669"/>
    <property type="project" value="TreeGrafter"/>
</dbReference>
<dbReference type="KEGG" id="bpg:Bathy10g02270"/>
<dbReference type="InterPro" id="IPR037138">
    <property type="entry name" value="His_deacetylse_dom_sf"/>
</dbReference>
<feature type="region of interest" description="Disordered" evidence="1">
    <location>
        <begin position="112"/>
        <end position="179"/>
    </location>
</feature>
<dbReference type="Pfam" id="PF00850">
    <property type="entry name" value="Hist_deacetyl"/>
    <property type="match status" value="1"/>
</dbReference>
<dbReference type="STRING" id="41875.K8EJX8"/>
<dbReference type="SUPFAM" id="SSF48403">
    <property type="entry name" value="Ankyrin repeat"/>
    <property type="match status" value="1"/>
</dbReference>
<dbReference type="AlphaFoldDB" id="K8EJX8"/>
<dbReference type="InterPro" id="IPR023696">
    <property type="entry name" value="Ureohydrolase_dom_sf"/>
</dbReference>
<dbReference type="OrthoDB" id="564793at2759"/>
<evidence type="ECO:0000259" key="2">
    <source>
        <dbReference type="Pfam" id="PF00850"/>
    </source>
</evidence>
<feature type="region of interest" description="Disordered" evidence="1">
    <location>
        <begin position="256"/>
        <end position="318"/>
    </location>
</feature>
<feature type="domain" description="Histone deacetylase" evidence="2">
    <location>
        <begin position="486"/>
        <end position="651"/>
    </location>
</feature>
<feature type="compositionally biased region" description="Acidic residues" evidence="1">
    <location>
        <begin position="112"/>
        <end position="136"/>
    </location>
</feature>
<protein>
    <recommendedName>
        <fullName evidence="2">Histone deacetylase domain-containing protein</fullName>
    </recommendedName>
</protein>
<reference evidence="3 4" key="1">
    <citation type="submission" date="2011-10" db="EMBL/GenBank/DDBJ databases">
        <authorList>
            <person name="Genoscope - CEA"/>
        </authorList>
    </citation>
    <scope>NUCLEOTIDE SEQUENCE [LARGE SCALE GENOMIC DNA]</scope>
    <source>
        <strain evidence="3 4">RCC 1105</strain>
    </source>
</reference>
<evidence type="ECO:0000313" key="3">
    <source>
        <dbReference type="EMBL" id="CCO18326.1"/>
    </source>
</evidence>